<accession>A0A182QEC0</accession>
<evidence type="ECO:0000256" key="1">
    <source>
        <dbReference type="SAM" id="MobiDB-lite"/>
    </source>
</evidence>
<name>A0A182QEC0_9DIPT</name>
<organism evidence="2 3">
    <name type="scientific">Anopheles farauti</name>
    <dbReference type="NCBI Taxonomy" id="69004"/>
    <lineage>
        <taxon>Eukaryota</taxon>
        <taxon>Metazoa</taxon>
        <taxon>Ecdysozoa</taxon>
        <taxon>Arthropoda</taxon>
        <taxon>Hexapoda</taxon>
        <taxon>Insecta</taxon>
        <taxon>Pterygota</taxon>
        <taxon>Neoptera</taxon>
        <taxon>Endopterygota</taxon>
        <taxon>Diptera</taxon>
        <taxon>Nematocera</taxon>
        <taxon>Culicoidea</taxon>
        <taxon>Culicidae</taxon>
        <taxon>Anophelinae</taxon>
        <taxon>Anopheles</taxon>
    </lineage>
</organism>
<dbReference type="EMBL" id="AXCN02000745">
    <property type="status" value="NOT_ANNOTATED_CDS"/>
    <property type="molecule type" value="Genomic_DNA"/>
</dbReference>
<evidence type="ECO:0000313" key="2">
    <source>
        <dbReference type="EnsemblMetazoa" id="AFAF008427-PA"/>
    </source>
</evidence>
<evidence type="ECO:0000313" key="3">
    <source>
        <dbReference type="Proteomes" id="UP000075886"/>
    </source>
</evidence>
<dbReference type="EnsemblMetazoa" id="AFAF008427-RA">
    <property type="protein sequence ID" value="AFAF008427-PA"/>
    <property type="gene ID" value="AFAF008427"/>
</dbReference>
<sequence length="221" mass="24455">MSAVHDHTPPPPPPLGNASPILVPGSATAQLLHVLHDRLQPAQGFPAAFGPASAAYPVPQPVIVIDQYLGQVRLHRFLERDVPQSQLTIRPGDDEYFVLVPQPLDRDEVLEQLQVAAPDQQIVGEMIVQLVRLAAYHLLRQLRLTVLERQLRGFGPAFDQQCDQLVPIGSREHGPMERRVEELVVPGVYVRATVQQVVNPVEVPVLDRLEQHGAVGSVVFY</sequence>
<reference evidence="2" key="2">
    <citation type="submission" date="2020-05" db="UniProtKB">
        <authorList>
            <consortium name="EnsemblMetazoa"/>
        </authorList>
    </citation>
    <scope>IDENTIFICATION</scope>
    <source>
        <strain evidence="2">FAR1</strain>
    </source>
</reference>
<dbReference type="Proteomes" id="UP000075886">
    <property type="component" value="Unassembled WGS sequence"/>
</dbReference>
<reference evidence="3" key="1">
    <citation type="submission" date="2014-01" db="EMBL/GenBank/DDBJ databases">
        <title>The Genome Sequence of Anopheles farauti FAR1 (V2).</title>
        <authorList>
            <consortium name="The Broad Institute Genomics Platform"/>
            <person name="Neafsey D.E."/>
            <person name="Besansky N."/>
            <person name="Howell P."/>
            <person name="Walton C."/>
            <person name="Young S.K."/>
            <person name="Zeng Q."/>
            <person name="Gargeya S."/>
            <person name="Fitzgerald M."/>
            <person name="Haas B."/>
            <person name="Abouelleil A."/>
            <person name="Allen A.W."/>
            <person name="Alvarado L."/>
            <person name="Arachchi H.M."/>
            <person name="Berlin A.M."/>
            <person name="Chapman S.B."/>
            <person name="Gainer-Dewar J."/>
            <person name="Goldberg J."/>
            <person name="Griggs A."/>
            <person name="Gujja S."/>
            <person name="Hansen M."/>
            <person name="Howarth C."/>
            <person name="Imamovic A."/>
            <person name="Ireland A."/>
            <person name="Larimer J."/>
            <person name="McCowan C."/>
            <person name="Murphy C."/>
            <person name="Pearson M."/>
            <person name="Poon T.W."/>
            <person name="Priest M."/>
            <person name="Roberts A."/>
            <person name="Saif S."/>
            <person name="Shea T."/>
            <person name="Sisk P."/>
            <person name="Sykes S."/>
            <person name="Wortman J."/>
            <person name="Nusbaum C."/>
            <person name="Birren B."/>
        </authorList>
    </citation>
    <scope>NUCLEOTIDE SEQUENCE [LARGE SCALE GENOMIC DNA]</scope>
    <source>
        <strain evidence="3">FAR1</strain>
    </source>
</reference>
<feature type="region of interest" description="Disordered" evidence="1">
    <location>
        <begin position="1"/>
        <end position="21"/>
    </location>
</feature>
<keyword evidence="3" id="KW-1185">Reference proteome</keyword>
<proteinExistence type="predicted"/>
<dbReference type="VEuPathDB" id="VectorBase:AFAF008427"/>
<protein>
    <submittedName>
        <fullName evidence="2">Uncharacterized protein</fullName>
    </submittedName>
</protein>
<dbReference type="AlphaFoldDB" id="A0A182QEC0"/>